<protein>
    <submittedName>
        <fullName evidence="2">Uncharacterized protein</fullName>
    </submittedName>
</protein>
<evidence type="ECO:0000256" key="1">
    <source>
        <dbReference type="SAM" id="MobiDB-lite"/>
    </source>
</evidence>
<evidence type="ECO:0000313" key="2">
    <source>
        <dbReference type="EMBL" id="GBP35838.1"/>
    </source>
</evidence>
<reference evidence="2 3" key="1">
    <citation type="journal article" date="2019" name="Commun. Biol.">
        <title>The bagworm genome reveals a unique fibroin gene that provides high tensile strength.</title>
        <authorList>
            <person name="Kono N."/>
            <person name="Nakamura H."/>
            <person name="Ohtoshi R."/>
            <person name="Tomita M."/>
            <person name="Numata K."/>
            <person name="Arakawa K."/>
        </authorList>
    </citation>
    <scope>NUCLEOTIDE SEQUENCE [LARGE SCALE GENOMIC DNA]</scope>
</reference>
<keyword evidence="3" id="KW-1185">Reference proteome</keyword>
<proteinExistence type="predicted"/>
<dbReference type="AlphaFoldDB" id="A0A4C1VA05"/>
<evidence type="ECO:0000313" key="3">
    <source>
        <dbReference type="Proteomes" id="UP000299102"/>
    </source>
</evidence>
<feature type="region of interest" description="Disordered" evidence="1">
    <location>
        <begin position="1"/>
        <end position="33"/>
    </location>
</feature>
<feature type="region of interest" description="Disordered" evidence="1">
    <location>
        <begin position="58"/>
        <end position="84"/>
    </location>
</feature>
<dbReference type="EMBL" id="BGZK01000310">
    <property type="protein sequence ID" value="GBP35838.1"/>
    <property type="molecule type" value="Genomic_DNA"/>
</dbReference>
<sequence>MSTIRRPLADPSELRPGAVSVTVSDMDTVHEENDNDRTNVAAYEYISGVRMHILKISRSDTPSAGGGGLEGEGEADEVVQYTHE</sequence>
<name>A0A4C1VA05_EUMVA</name>
<gene>
    <name evidence="2" type="ORF">EVAR_27758_1</name>
</gene>
<comment type="caution">
    <text evidence="2">The sequence shown here is derived from an EMBL/GenBank/DDBJ whole genome shotgun (WGS) entry which is preliminary data.</text>
</comment>
<accession>A0A4C1VA05</accession>
<organism evidence="2 3">
    <name type="scientific">Eumeta variegata</name>
    <name type="common">Bagworm moth</name>
    <name type="synonym">Eumeta japonica</name>
    <dbReference type="NCBI Taxonomy" id="151549"/>
    <lineage>
        <taxon>Eukaryota</taxon>
        <taxon>Metazoa</taxon>
        <taxon>Ecdysozoa</taxon>
        <taxon>Arthropoda</taxon>
        <taxon>Hexapoda</taxon>
        <taxon>Insecta</taxon>
        <taxon>Pterygota</taxon>
        <taxon>Neoptera</taxon>
        <taxon>Endopterygota</taxon>
        <taxon>Lepidoptera</taxon>
        <taxon>Glossata</taxon>
        <taxon>Ditrysia</taxon>
        <taxon>Tineoidea</taxon>
        <taxon>Psychidae</taxon>
        <taxon>Oiketicinae</taxon>
        <taxon>Eumeta</taxon>
    </lineage>
</organism>
<dbReference type="Proteomes" id="UP000299102">
    <property type="component" value="Unassembled WGS sequence"/>
</dbReference>